<dbReference type="Proteomes" id="UP000301309">
    <property type="component" value="Unassembled WGS sequence"/>
</dbReference>
<dbReference type="EMBL" id="BJHW01000001">
    <property type="protein sequence ID" value="GDY49958.1"/>
    <property type="molecule type" value="Genomic_DNA"/>
</dbReference>
<dbReference type="InterPro" id="IPR032675">
    <property type="entry name" value="LRR_dom_sf"/>
</dbReference>
<accession>A0A4D4KU84</accession>
<proteinExistence type="predicted"/>
<reference evidence="1 2" key="1">
    <citation type="journal article" date="2020" name="Int. J. Syst. Evol. Microbiol.">
        <title>Reclassification of Streptomyces castelarensis and Streptomyces sporoclivatus as later heterotypic synonyms of Streptomyces antimycoticus.</title>
        <authorList>
            <person name="Komaki H."/>
            <person name="Tamura T."/>
        </authorList>
    </citation>
    <scope>NUCLEOTIDE SEQUENCE [LARGE SCALE GENOMIC DNA]</scope>
    <source>
        <strain evidence="1 2">NBRC 13459</strain>
    </source>
</reference>
<dbReference type="Gene3D" id="3.80.10.10">
    <property type="entry name" value="Ribonuclease Inhibitor"/>
    <property type="match status" value="1"/>
</dbReference>
<keyword evidence="2" id="KW-1185">Reference proteome</keyword>
<comment type="caution">
    <text evidence="1">The sequence shown here is derived from an EMBL/GenBank/DDBJ whole genome shotgun (WGS) entry which is preliminary data.</text>
</comment>
<evidence type="ECO:0000313" key="1">
    <source>
        <dbReference type="EMBL" id="GDY49958.1"/>
    </source>
</evidence>
<evidence type="ECO:0008006" key="3">
    <source>
        <dbReference type="Google" id="ProtNLM"/>
    </source>
</evidence>
<protein>
    <recommendedName>
        <fullName evidence="3">Leucine-rich repeat domain-containing protein</fullName>
    </recommendedName>
</protein>
<organism evidence="1 2">
    <name type="scientific">Streptomyces violaceusniger</name>
    <dbReference type="NCBI Taxonomy" id="68280"/>
    <lineage>
        <taxon>Bacteria</taxon>
        <taxon>Bacillati</taxon>
        <taxon>Actinomycetota</taxon>
        <taxon>Actinomycetes</taxon>
        <taxon>Kitasatosporales</taxon>
        <taxon>Streptomycetaceae</taxon>
        <taxon>Streptomyces</taxon>
        <taxon>Streptomyces violaceusniger group</taxon>
    </lineage>
</organism>
<name>A0A4D4KU84_STRVO</name>
<gene>
    <name evidence="1" type="ORF">SVIO_005810</name>
</gene>
<dbReference type="AlphaFoldDB" id="A0A4D4KU84"/>
<sequence>MRIQDCPSLTGLDGLGDLPALRKLSVEDCAVLVDPGGLAGAPVDDLTFSQVPNLGSLRALEDCPDLRKLVLEDCPRVADIPAGPVVDLNIKGVGWRDLSPLAGHKNLRVLRLWLPELKDIGALSGLPGLTDVHLLECRALEDVSTLLDLPSLTKAALPFRLTWEAYDGRPGPLHTALTERGVDLARY</sequence>
<evidence type="ECO:0000313" key="2">
    <source>
        <dbReference type="Proteomes" id="UP000301309"/>
    </source>
</evidence>
<dbReference type="SUPFAM" id="SSF52058">
    <property type="entry name" value="L domain-like"/>
    <property type="match status" value="1"/>
</dbReference>